<protein>
    <recommendedName>
        <fullName evidence="6">Hemolysin type calcium-binding protein</fullName>
    </recommendedName>
</protein>
<keyword evidence="3" id="KW-1133">Transmembrane helix</keyword>
<dbReference type="PANTHER" id="PTHR38340">
    <property type="entry name" value="S-LAYER PROTEIN"/>
    <property type="match status" value="1"/>
</dbReference>
<organism evidence="4 5">
    <name type="scientific">Devosia pacifica</name>
    <dbReference type="NCBI Taxonomy" id="1335967"/>
    <lineage>
        <taxon>Bacteria</taxon>
        <taxon>Pseudomonadati</taxon>
        <taxon>Pseudomonadota</taxon>
        <taxon>Alphaproteobacteria</taxon>
        <taxon>Hyphomicrobiales</taxon>
        <taxon>Devosiaceae</taxon>
        <taxon>Devosia</taxon>
    </lineage>
</organism>
<keyword evidence="5" id="KW-1185">Reference proteome</keyword>
<keyword evidence="3" id="KW-0472">Membrane</keyword>
<dbReference type="AlphaFoldDB" id="A0A918VPG8"/>
<gene>
    <name evidence="4" type="ORF">GCM10007989_05090</name>
</gene>
<evidence type="ECO:0000313" key="4">
    <source>
        <dbReference type="EMBL" id="GHA13471.1"/>
    </source>
</evidence>
<name>A0A918VPG8_9HYPH</name>
<dbReference type="InterPro" id="IPR001343">
    <property type="entry name" value="Hemolysn_Ca-bd"/>
</dbReference>
<dbReference type="Pfam" id="PF00353">
    <property type="entry name" value="HemolysinCabind"/>
    <property type="match status" value="4"/>
</dbReference>
<dbReference type="InterPro" id="IPR018511">
    <property type="entry name" value="Hemolysin-typ_Ca-bd_CS"/>
</dbReference>
<evidence type="ECO:0000313" key="5">
    <source>
        <dbReference type="Proteomes" id="UP000646579"/>
    </source>
</evidence>
<sequence length="478" mass="51531">MIKWAPSVLARAERAFDLPKFVGICGPITGITATLVATEIPGIPYTVVGSAVGLSLLGLGLFYLVLQPQHFRAYATAFILFASLHAMLVAWWLYFATSQEQTPQGRPPAGAIASTSVAVDSDTPPEVATKFFYLSDDPAHLYYLLEPEQIEAGDHVVQISTWTEAVTIDRARGYVRADYGTFNVWPDGTLAYRNRSPSSVSTVDSLTITIANKNQISSTILVSVVTDPHELRGDDEVRGSNGDDLIYGMEGDDILHGRAGWDTMEGGLGSDVLFGGEGNDKLFGRHHDDTIWGGAGRDDIYGDGGDSAAYEGNDTLYGGTDRDYIFGGGGEDILYGEEGNDTLLGGAGDDILDGGPGADELVGQSGYDVLTGGSGADSFWFMNFTSDPDTVLDFSLFDGDTLELSNLLSNYTAPSIYNIRRFVKIERSGQGSEVYALEDERDMSSWSLIVTLKDTWLTLDQLILIDGIITVSPKGVRK</sequence>
<dbReference type="Gene3D" id="2.150.10.10">
    <property type="entry name" value="Serralysin-like metalloprotease, C-terminal"/>
    <property type="match status" value="2"/>
</dbReference>
<evidence type="ECO:0000256" key="3">
    <source>
        <dbReference type="SAM" id="Phobius"/>
    </source>
</evidence>
<proteinExistence type="predicted"/>
<dbReference type="Proteomes" id="UP000646579">
    <property type="component" value="Unassembled WGS sequence"/>
</dbReference>
<dbReference type="RefSeq" id="WP_189423032.1">
    <property type="nucleotide sequence ID" value="NZ_BMZE01000001.1"/>
</dbReference>
<dbReference type="EMBL" id="BMZE01000001">
    <property type="protein sequence ID" value="GHA13471.1"/>
    <property type="molecule type" value="Genomic_DNA"/>
</dbReference>
<reference evidence="4" key="1">
    <citation type="journal article" date="2014" name="Int. J. Syst. Evol. Microbiol.">
        <title>Complete genome sequence of Corynebacterium casei LMG S-19264T (=DSM 44701T), isolated from a smear-ripened cheese.</title>
        <authorList>
            <consortium name="US DOE Joint Genome Institute (JGI-PGF)"/>
            <person name="Walter F."/>
            <person name="Albersmeier A."/>
            <person name="Kalinowski J."/>
            <person name="Ruckert C."/>
        </authorList>
    </citation>
    <scope>NUCLEOTIDE SEQUENCE</scope>
    <source>
        <strain evidence="4">KCTC 32437</strain>
    </source>
</reference>
<dbReference type="InterPro" id="IPR050557">
    <property type="entry name" value="RTX_toxin/Mannuronan_C5-epim"/>
</dbReference>
<evidence type="ECO:0008006" key="6">
    <source>
        <dbReference type="Google" id="ProtNLM"/>
    </source>
</evidence>
<keyword evidence="2" id="KW-0964">Secreted</keyword>
<feature type="transmembrane region" description="Helical" evidence="3">
    <location>
        <begin position="43"/>
        <end position="66"/>
    </location>
</feature>
<keyword evidence="3" id="KW-0812">Transmembrane</keyword>
<accession>A0A918VPG8</accession>
<reference evidence="4" key="2">
    <citation type="submission" date="2020-09" db="EMBL/GenBank/DDBJ databases">
        <authorList>
            <person name="Sun Q."/>
            <person name="Kim S."/>
        </authorList>
    </citation>
    <scope>NUCLEOTIDE SEQUENCE</scope>
    <source>
        <strain evidence="4">KCTC 32437</strain>
    </source>
</reference>
<feature type="transmembrane region" description="Helical" evidence="3">
    <location>
        <begin position="21"/>
        <end position="37"/>
    </location>
</feature>
<comment type="caution">
    <text evidence="4">The sequence shown here is derived from an EMBL/GenBank/DDBJ whole genome shotgun (WGS) entry which is preliminary data.</text>
</comment>
<evidence type="ECO:0000256" key="1">
    <source>
        <dbReference type="ARBA" id="ARBA00004613"/>
    </source>
</evidence>
<dbReference type="NCBIfam" id="TIGR03661">
    <property type="entry name" value="T1SS_VCA0849"/>
    <property type="match status" value="1"/>
</dbReference>
<dbReference type="SUPFAM" id="SSF51120">
    <property type="entry name" value="beta-Roll"/>
    <property type="match status" value="2"/>
</dbReference>
<dbReference type="PRINTS" id="PR00313">
    <property type="entry name" value="CABNDNGRPT"/>
</dbReference>
<dbReference type="GO" id="GO:0005509">
    <property type="term" value="F:calcium ion binding"/>
    <property type="evidence" value="ECO:0007669"/>
    <property type="project" value="InterPro"/>
</dbReference>
<dbReference type="InterPro" id="IPR011049">
    <property type="entry name" value="Serralysin-like_metalloprot_C"/>
</dbReference>
<feature type="transmembrane region" description="Helical" evidence="3">
    <location>
        <begin position="73"/>
        <end position="94"/>
    </location>
</feature>
<comment type="subcellular location">
    <subcellularLocation>
        <location evidence="1">Secreted</location>
    </subcellularLocation>
</comment>
<dbReference type="PROSITE" id="PS00330">
    <property type="entry name" value="HEMOLYSIN_CALCIUM"/>
    <property type="match status" value="2"/>
</dbReference>
<dbReference type="InterPro" id="IPR019960">
    <property type="entry name" value="T1SS_VCA0849"/>
</dbReference>
<dbReference type="PANTHER" id="PTHR38340:SF1">
    <property type="entry name" value="S-LAYER PROTEIN"/>
    <property type="match status" value="1"/>
</dbReference>
<evidence type="ECO:0000256" key="2">
    <source>
        <dbReference type="ARBA" id="ARBA00022525"/>
    </source>
</evidence>
<dbReference type="GO" id="GO:0005576">
    <property type="term" value="C:extracellular region"/>
    <property type="evidence" value="ECO:0007669"/>
    <property type="project" value="UniProtKB-SubCell"/>
</dbReference>